<reference evidence="2" key="2">
    <citation type="submission" date="2022-01" db="EMBL/GenBank/DDBJ databases">
        <authorList>
            <person name="Yamashiro T."/>
            <person name="Shiraishi A."/>
            <person name="Satake H."/>
            <person name="Nakayama K."/>
        </authorList>
    </citation>
    <scope>NUCLEOTIDE SEQUENCE</scope>
</reference>
<dbReference type="EMBL" id="BQNB010016471">
    <property type="protein sequence ID" value="GJT52178.1"/>
    <property type="molecule type" value="Genomic_DNA"/>
</dbReference>
<evidence type="ECO:0008006" key="4">
    <source>
        <dbReference type="Google" id="ProtNLM"/>
    </source>
</evidence>
<proteinExistence type="predicted"/>
<keyword evidence="3" id="KW-1185">Reference proteome</keyword>
<name>A0ABQ5EN40_9ASTR</name>
<feature type="region of interest" description="Disordered" evidence="1">
    <location>
        <begin position="67"/>
        <end position="88"/>
    </location>
</feature>
<evidence type="ECO:0000313" key="3">
    <source>
        <dbReference type="Proteomes" id="UP001151760"/>
    </source>
</evidence>
<protein>
    <recommendedName>
        <fullName evidence="4">Reverse transcriptase domain-containing protein</fullName>
    </recommendedName>
</protein>
<sequence length="88" mass="9705">MQSINRIDAIDIAYEEYSQEVLGFSDNSESDNPTLISKPIIAKSSPFLTSFEGGDFILEEIETHLASDPVPPGIDDAEFDLEGDIRLN</sequence>
<gene>
    <name evidence="2" type="ORF">Tco_0978335</name>
</gene>
<dbReference type="Proteomes" id="UP001151760">
    <property type="component" value="Unassembled WGS sequence"/>
</dbReference>
<evidence type="ECO:0000313" key="2">
    <source>
        <dbReference type="EMBL" id="GJT52178.1"/>
    </source>
</evidence>
<accession>A0ABQ5EN40</accession>
<organism evidence="2 3">
    <name type="scientific">Tanacetum coccineum</name>
    <dbReference type="NCBI Taxonomy" id="301880"/>
    <lineage>
        <taxon>Eukaryota</taxon>
        <taxon>Viridiplantae</taxon>
        <taxon>Streptophyta</taxon>
        <taxon>Embryophyta</taxon>
        <taxon>Tracheophyta</taxon>
        <taxon>Spermatophyta</taxon>
        <taxon>Magnoliopsida</taxon>
        <taxon>eudicotyledons</taxon>
        <taxon>Gunneridae</taxon>
        <taxon>Pentapetalae</taxon>
        <taxon>asterids</taxon>
        <taxon>campanulids</taxon>
        <taxon>Asterales</taxon>
        <taxon>Asteraceae</taxon>
        <taxon>Asteroideae</taxon>
        <taxon>Anthemideae</taxon>
        <taxon>Anthemidinae</taxon>
        <taxon>Tanacetum</taxon>
    </lineage>
</organism>
<comment type="caution">
    <text evidence="2">The sequence shown here is derived from an EMBL/GenBank/DDBJ whole genome shotgun (WGS) entry which is preliminary data.</text>
</comment>
<reference evidence="2" key="1">
    <citation type="journal article" date="2022" name="Int. J. Mol. Sci.">
        <title>Draft Genome of Tanacetum Coccineum: Genomic Comparison of Closely Related Tanacetum-Family Plants.</title>
        <authorList>
            <person name="Yamashiro T."/>
            <person name="Shiraishi A."/>
            <person name="Nakayama K."/>
            <person name="Satake H."/>
        </authorList>
    </citation>
    <scope>NUCLEOTIDE SEQUENCE</scope>
</reference>
<evidence type="ECO:0000256" key="1">
    <source>
        <dbReference type="SAM" id="MobiDB-lite"/>
    </source>
</evidence>